<comment type="similarity">
    <text evidence="2">Belongs to the RAMP family.</text>
</comment>
<dbReference type="PANTHER" id="PTHR14076">
    <property type="entry name" value="RECEPTOR ACTIVITY MODIFYING PROTEIN RAMP"/>
    <property type="match status" value="1"/>
</dbReference>
<feature type="signal peptide" evidence="12">
    <location>
        <begin position="1"/>
        <end position="20"/>
    </location>
</feature>
<dbReference type="PANTHER" id="PTHR14076:SF9">
    <property type="entry name" value="RECEPTOR ACTIVITY-MODIFYING PROTEIN 2"/>
    <property type="match status" value="1"/>
</dbReference>
<gene>
    <name evidence="13" type="primary">LOC108928201</name>
</gene>
<dbReference type="GO" id="GO:0007186">
    <property type="term" value="P:G protein-coupled receptor signaling pathway"/>
    <property type="evidence" value="ECO:0007669"/>
    <property type="project" value="TreeGrafter"/>
</dbReference>
<evidence type="ECO:0000256" key="9">
    <source>
        <dbReference type="ARBA" id="ARBA00023157"/>
    </source>
</evidence>
<dbReference type="InterPro" id="IPR038126">
    <property type="entry name" value="RAMP_sf"/>
</dbReference>
<keyword evidence="14" id="KW-1185">Reference proteome</keyword>
<dbReference type="GO" id="GO:0008277">
    <property type="term" value="P:regulation of G protein-coupled receptor signaling pathway"/>
    <property type="evidence" value="ECO:0007669"/>
    <property type="project" value="InterPro"/>
</dbReference>
<evidence type="ECO:0000256" key="1">
    <source>
        <dbReference type="ARBA" id="ARBA00004251"/>
    </source>
</evidence>
<evidence type="ECO:0000256" key="10">
    <source>
        <dbReference type="ARBA" id="ARBA00023170"/>
    </source>
</evidence>
<dbReference type="GO" id="GO:0009986">
    <property type="term" value="C:cell surface"/>
    <property type="evidence" value="ECO:0007669"/>
    <property type="project" value="TreeGrafter"/>
</dbReference>
<keyword evidence="6 12" id="KW-0732">Signal</keyword>
<dbReference type="GO" id="GO:0043235">
    <property type="term" value="C:receptor complex"/>
    <property type="evidence" value="ECO:0007669"/>
    <property type="project" value="TreeGrafter"/>
</dbReference>
<sequence length="184" mass="22062">MNRVVCFLLYLLVFWDVMLQTSVSRGDEALLHTNFSMDNEAPLHTNFSMDNEESFEDPEHYSSLVYCNRSYLMVLYSGLLDYFHENMMELKEESWCDWDQVIRPYVYFTEIMVELTFNRDCVYPNPTAEEVLLQIHRHYFQQCLTQEQHFTDAPREVVLTLMLVPIFLVPIFVFLVVWNNKKQD</sequence>
<comment type="subcellular location">
    <subcellularLocation>
        <location evidence="1">Cell membrane</location>
        <topology evidence="1">Single-pass type I membrane protein</topology>
    </subcellularLocation>
</comment>
<evidence type="ECO:0000256" key="7">
    <source>
        <dbReference type="ARBA" id="ARBA00022989"/>
    </source>
</evidence>
<evidence type="ECO:0000256" key="3">
    <source>
        <dbReference type="ARBA" id="ARBA00022448"/>
    </source>
</evidence>
<reference evidence="13" key="2">
    <citation type="submission" date="2025-08" db="UniProtKB">
        <authorList>
            <consortium name="Ensembl"/>
        </authorList>
    </citation>
    <scope>IDENTIFICATION</scope>
</reference>
<reference evidence="13 14" key="1">
    <citation type="submission" date="2019-04" db="EMBL/GenBank/DDBJ databases">
        <authorList>
            <consortium name="Wellcome Sanger Institute Data Sharing"/>
        </authorList>
    </citation>
    <scope>NUCLEOTIDE SEQUENCE [LARGE SCALE GENOMIC DNA]</scope>
</reference>
<dbReference type="GO" id="GO:0006886">
    <property type="term" value="P:intracellular protein transport"/>
    <property type="evidence" value="ECO:0007669"/>
    <property type="project" value="InterPro"/>
</dbReference>
<dbReference type="InterPro" id="IPR006985">
    <property type="entry name" value="RAMP"/>
</dbReference>
<dbReference type="Pfam" id="PF04901">
    <property type="entry name" value="RAMP"/>
    <property type="match status" value="1"/>
</dbReference>
<dbReference type="Gene3D" id="1.10.150.510">
    <property type="entry name" value="Receptor activity modifying family"/>
    <property type="match status" value="1"/>
</dbReference>
<name>A0A8C9R240_SCLFO</name>
<dbReference type="Proteomes" id="UP000694397">
    <property type="component" value="Chromosome 25"/>
</dbReference>
<evidence type="ECO:0000256" key="5">
    <source>
        <dbReference type="ARBA" id="ARBA00022692"/>
    </source>
</evidence>
<dbReference type="GO" id="GO:0006816">
    <property type="term" value="P:calcium ion transport"/>
    <property type="evidence" value="ECO:0007669"/>
    <property type="project" value="TreeGrafter"/>
</dbReference>
<keyword evidence="9" id="KW-1015">Disulfide bond</keyword>
<keyword evidence="3" id="KW-0813">Transport</keyword>
<dbReference type="RefSeq" id="XP_018597535.1">
    <property type="nucleotide sequence ID" value="XM_018742019.2"/>
</dbReference>
<dbReference type="GO" id="GO:0072659">
    <property type="term" value="P:protein localization to plasma membrane"/>
    <property type="evidence" value="ECO:0007669"/>
    <property type="project" value="TreeGrafter"/>
</dbReference>
<keyword evidence="4" id="KW-1003">Cell membrane</keyword>
<dbReference type="AlphaFoldDB" id="A0A8C9R240"/>
<dbReference type="GeneTree" id="ENSGT00940000168205"/>
<evidence type="ECO:0000256" key="12">
    <source>
        <dbReference type="SAM" id="SignalP"/>
    </source>
</evidence>
<organism evidence="13 14">
    <name type="scientific">Scleropages formosus</name>
    <name type="common">Asian bonytongue</name>
    <name type="synonym">Osteoglossum formosum</name>
    <dbReference type="NCBI Taxonomy" id="113540"/>
    <lineage>
        <taxon>Eukaryota</taxon>
        <taxon>Metazoa</taxon>
        <taxon>Chordata</taxon>
        <taxon>Craniata</taxon>
        <taxon>Vertebrata</taxon>
        <taxon>Euteleostomi</taxon>
        <taxon>Actinopterygii</taxon>
        <taxon>Neopterygii</taxon>
        <taxon>Teleostei</taxon>
        <taxon>Osteoglossocephala</taxon>
        <taxon>Osteoglossomorpha</taxon>
        <taxon>Osteoglossiformes</taxon>
        <taxon>Osteoglossidae</taxon>
        <taxon>Scleropages</taxon>
    </lineage>
</organism>
<dbReference type="KEGG" id="sfm:108928201"/>
<evidence type="ECO:0000313" key="13">
    <source>
        <dbReference type="Ensembl" id="ENSSFOP00015007232.1"/>
    </source>
</evidence>
<protein>
    <submittedName>
        <fullName evidence="13">Receptor activity-modifying protein 3-like</fullName>
    </submittedName>
</protein>
<dbReference type="GO" id="GO:0032870">
    <property type="term" value="P:cellular response to hormone stimulus"/>
    <property type="evidence" value="ECO:0007669"/>
    <property type="project" value="TreeGrafter"/>
</dbReference>
<evidence type="ECO:0000256" key="8">
    <source>
        <dbReference type="ARBA" id="ARBA00023136"/>
    </source>
</evidence>
<proteinExistence type="inferred from homology"/>
<keyword evidence="10" id="KW-0675">Receptor</keyword>
<evidence type="ECO:0000256" key="2">
    <source>
        <dbReference type="ARBA" id="ARBA00007087"/>
    </source>
</evidence>
<evidence type="ECO:0000256" key="6">
    <source>
        <dbReference type="ARBA" id="ARBA00022729"/>
    </source>
</evidence>
<dbReference type="GeneID" id="108928201"/>
<dbReference type="Ensembl" id="ENSSFOT00015007342.2">
    <property type="protein sequence ID" value="ENSSFOP00015007232.1"/>
    <property type="gene ID" value="ENSSFOG00015004779.2"/>
</dbReference>
<dbReference type="GO" id="GO:0031623">
    <property type="term" value="P:receptor internalization"/>
    <property type="evidence" value="ECO:0007669"/>
    <property type="project" value="TreeGrafter"/>
</dbReference>
<feature type="transmembrane region" description="Helical" evidence="11">
    <location>
        <begin position="157"/>
        <end position="178"/>
    </location>
</feature>
<dbReference type="GO" id="GO:0005886">
    <property type="term" value="C:plasma membrane"/>
    <property type="evidence" value="ECO:0007669"/>
    <property type="project" value="UniProtKB-SubCell"/>
</dbReference>
<dbReference type="GO" id="GO:0015026">
    <property type="term" value="F:coreceptor activity"/>
    <property type="evidence" value="ECO:0007669"/>
    <property type="project" value="InterPro"/>
</dbReference>
<evidence type="ECO:0000313" key="14">
    <source>
        <dbReference type="Proteomes" id="UP000694397"/>
    </source>
</evidence>
<accession>A0A8C9R240</accession>
<keyword evidence="7 11" id="KW-1133">Transmembrane helix</keyword>
<feature type="chain" id="PRO_5034027835" evidence="12">
    <location>
        <begin position="21"/>
        <end position="184"/>
    </location>
</feature>
<dbReference type="GO" id="GO:0001525">
    <property type="term" value="P:angiogenesis"/>
    <property type="evidence" value="ECO:0007669"/>
    <property type="project" value="TreeGrafter"/>
</dbReference>
<keyword evidence="5 11" id="KW-0812">Transmembrane</keyword>
<evidence type="ECO:0000256" key="4">
    <source>
        <dbReference type="ARBA" id="ARBA00022475"/>
    </source>
</evidence>
<keyword evidence="8 11" id="KW-0472">Membrane</keyword>
<reference evidence="13" key="3">
    <citation type="submission" date="2025-09" db="UniProtKB">
        <authorList>
            <consortium name="Ensembl"/>
        </authorList>
    </citation>
    <scope>IDENTIFICATION</scope>
</reference>
<dbReference type="OrthoDB" id="9416539at2759"/>
<evidence type="ECO:0000256" key="11">
    <source>
        <dbReference type="SAM" id="Phobius"/>
    </source>
</evidence>